<dbReference type="Gene3D" id="3.30.70.270">
    <property type="match status" value="1"/>
</dbReference>
<dbReference type="EMBL" id="CP041614">
    <property type="protein sequence ID" value="QDO83953.1"/>
    <property type="molecule type" value="Genomic_DNA"/>
</dbReference>
<dbReference type="PANTHER" id="PTHR45138">
    <property type="entry name" value="REGULATORY COMPONENTS OF SENSORY TRANSDUCTION SYSTEM"/>
    <property type="match status" value="1"/>
</dbReference>
<proteinExistence type="predicted"/>
<dbReference type="InterPro" id="IPR043128">
    <property type="entry name" value="Rev_trsase/Diguanyl_cyclase"/>
</dbReference>
<evidence type="ECO:0000256" key="1">
    <source>
        <dbReference type="ARBA" id="ARBA00012528"/>
    </source>
</evidence>
<gene>
    <name evidence="4" type="ORF">FM037_12800</name>
</gene>
<reference evidence="4 5" key="1">
    <citation type="submission" date="2019-07" db="EMBL/GenBank/DDBJ databases">
        <title>Shewanella sp. YLB-06 whole genomic sequence.</title>
        <authorList>
            <person name="Yu L."/>
        </authorList>
    </citation>
    <scope>NUCLEOTIDE SEQUENCE [LARGE SCALE GENOMIC DNA]</scope>
    <source>
        <strain evidence="4 5">YLB-06</strain>
    </source>
</reference>
<protein>
    <recommendedName>
        <fullName evidence="1">diguanylate cyclase</fullName>
        <ecNumber evidence="1">2.7.7.65</ecNumber>
    </recommendedName>
</protein>
<dbReference type="SUPFAM" id="SSF55073">
    <property type="entry name" value="Nucleotide cyclase"/>
    <property type="match status" value="1"/>
</dbReference>
<evidence type="ECO:0000259" key="3">
    <source>
        <dbReference type="PROSITE" id="PS50887"/>
    </source>
</evidence>
<dbReference type="PROSITE" id="PS50887">
    <property type="entry name" value="GGDEF"/>
    <property type="match status" value="1"/>
</dbReference>
<evidence type="ECO:0000313" key="4">
    <source>
        <dbReference type="EMBL" id="QDO83953.1"/>
    </source>
</evidence>
<dbReference type="PANTHER" id="PTHR45138:SF9">
    <property type="entry name" value="DIGUANYLATE CYCLASE DGCM-RELATED"/>
    <property type="match status" value="1"/>
</dbReference>
<dbReference type="Pfam" id="PF00990">
    <property type="entry name" value="GGDEF"/>
    <property type="match status" value="1"/>
</dbReference>
<evidence type="ECO:0000313" key="5">
    <source>
        <dbReference type="Proteomes" id="UP000315947"/>
    </source>
</evidence>
<dbReference type="EC" id="2.7.7.65" evidence="1"/>
<feature type="domain" description="GGDEF" evidence="3">
    <location>
        <begin position="1"/>
        <end position="102"/>
    </location>
</feature>
<dbReference type="SMART" id="SM00267">
    <property type="entry name" value="GGDEF"/>
    <property type="match status" value="1"/>
</dbReference>
<keyword evidence="5" id="KW-1185">Reference proteome</keyword>
<name>A0ABX5X1X5_9GAMM</name>
<dbReference type="NCBIfam" id="TIGR00254">
    <property type="entry name" value="GGDEF"/>
    <property type="match status" value="1"/>
</dbReference>
<dbReference type="InterPro" id="IPR000160">
    <property type="entry name" value="GGDEF_dom"/>
</dbReference>
<evidence type="ECO:0000256" key="2">
    <source>
        <dbReference type="ARBA" id="ARBA00034247"/>
    </source>
</evidence>
<dbReference type="InterPro" id="IPR029787">
    <property type="entry name" value="Nucleotide_cyclase"/>
</dbReference>
<dbReference type="Proteomes" id="UP000315947">
    <property type="component" value="Chromosome"/>
</dbReference>
<accession>A0ABX5X1X5</accession>
<organism evidence="4 5">
    <name type="scientific">Shewanella psychropiezotolerans</name>
    <dbReference type="NCBI Taxonomy" id="2593655"/>
    <lineage>
        <taxon>Bacteria</taxon>
        <taxon>Pseudomonadati</taxon>
        <taxon>Pseudomonadota</taxon>
        <taxon>Gammaproteobacteria</taxon>
        <taxon>Alteromonadales</taxon>
        <taxon>Shewanellaceae</taxon>
        <taxon>Shewanella</taxon>
    </lineage>
</organism>
<sequence length="102" mass="11285">MLRAVADTITRHKPVDAEVIRFGGEEFLIKLPDTDGEHAVIYAEQLRQVISQIKLPGVSQLITCSIGVKELEGESLDEWLNASDKALYKAKNAGRNRVIQAP</sequence>
<dbReference type="CDD" id="cd01949">
    <property type="entry name" value="GGDEF"/>
    <property type="match status" value="1"/>
</dbReference>
<dbReference type="InterPro" id="IPR050469">
    <property type="entry name" value="Diguanylate_Cyclase"/>
</dbReference>
<comment type="catalytic activity">
    <reaction evidence="2">
        <text>2 GTP = 3',3'-c-di-GMP + 2 diphosphate</text>
        <dbReference type="Rhea" id="RHEA:24898"/>
        <dbReference type="ChEBI" id="CHEBI:33019"/>
        <dbReference type="ChEBI" id="CHEBI:37565"/>
        <dbReference type="ChEBI" id="CHEBI:58805"/>
        <dbReference type="EC" id="2.7.7.65"/>
    </reaction>
</comment>